<dbReference type="Proteomes" id="UP000001916">
    <property type="component" value="Chromosome"/>
</dbReference>
<dbReference type="CDD" id="cd04301">
    <property type="entry name" value="NAT_SF"/>
    <property type="match status" value="2"/>
</dbReference>
<dbReference type="OrthoDB" id="5319888at2"/>
<evidence type="ECO:0000256" key="2">
    <source>
        <dbReference type="ARBA" id="ARBA00023315"/>
    </source>
</evidence>
<dbReference type="KEGG" id="msv:Mesil_3029"/>
<protein>
    <submittedName>
        <fullName evidence="4">GCN5-related N-acetyltransferase</fullName>
    </submittedName>
</protein>
<organism evidence="4 5">
    <name type="scientific">Allomeiothermus silvanus (strain ATCC 700542 / DSM 9946 / NBRC 106475 / NCIMB 13440 / VI-R2)</name>
    <name type="common">Thermus silvanus</name>
    <dbReference type="NCBI Taxonomy" id="526227"/>
    <lineage>
        <taxon>Bacteria</taxon>
        <taxon>Thermotogati</taxon>
        <taxon>Deinococcota</taxon>
        <taxon>Deinococci</taxon>
        <taxon>Thermales</taxon>
        <taxon>Thermaceae</taxon>
        <taxon>Allomeiothermus</taxon>
    </lineage>
</organism>
<evidence type="ECO:0000259" key="3">
    <source>
        <dbReference type="PROSITE" id="PS51186"/>
    </source>
</evidence>
<dbReference type="InterPro" id="IPR050832">
    <property type="entry name" value="Bact_Acetyltransf"/>
</dbReference>
<keyword evidence="5" id="KW-1185">Reference proteome</keyword>
<sequence length="297" mass="33467">MIRPLAQKDLPQLVDLLAWMDQDASRGVMAPESRSPEGLYWEVLALGGEADWETLVIEEDGRLVGYAALYPFWEGGALEGPLVQGPEGKKLLEKLIARARARGYPTLHAFPQESNRSLRWMLEEAGFAAQHTTYFFAIPRADLTYPPPPDVHIVVEEPPDPETYRQLYQACEDNWAQRLSWSDEELVEHFDDNEVTLLVAYRFADGALHEALGMVELERDDDWAEIAYIGVIPEQRGQGIGRALLGAAANLAFADPHVQKLRVRAHDHEKAAMELYKQLGFQLEEAVVTYTLDLDQA</sequence>
<dbReference type="GO" id="GO:0016747">
    <property type="term" value="F:acyltransferase activity, transferring groups other than amino-acyl groups"/>
    <property type="evidence" value="ECO:0007669"/>
    <property type="project" value="InterPro"/>
</dbReference>
<dbReference type="SUPFAM" id="SSF55729">
    <property type="entry name" value="Acyl-CoA N-acyltransferases (Nat)"/>
    <property type="match status" value="2"/>
</dbReference>
<feature type="domain" description="N-acetyltransferase" evidence="3">
    <location>
        <begin position="1"/>
        <end position="150"/>
    </location>
</feature>
<dbReference type="HOGENOM" id="CLU_989849_0_0_0"/>
<dbReference type="EMBL" id="CP002042">
    <property type="protein sequence ID" value="ADH64867.1"/>
    <property type="molecule type" value="Genomic_DNA"/>
</dbReference>
<dbReference type="RefSeq" id="WP_013159398.1">
    <property type="nucleotide sequence ID" value="NC_014212.1"/>
</dbReference>
<evidence type="ECO:0000313" key="5">
    <source>
        <dbReference type="Proteomes" id="UP000001916"/>
    </source>
</evidence>
<keyword evidence="2" id="KW-0012">Acyltransferase</keyword>
<evidence type="ECO:0000313" key="4">
    <source>
        <dbReference type="EMBL" id="ADH64867.1"/>
    </source>
</evidence>
<feature type="domain" description="N-acetyltransferase" evidence="3">
    <location>
        <begin position="151"/>
        <end position="297"/>
    </location>
</feature>
<accession>D7BDP7</accession>
<dbReference type="InterPro" id="IPR000182">
    <property type="entry name" value="GNAT_dom"/>
</dbReference>
<dbReference type="STRING" id="526227.Mesil_3029"/>
<dbReference type="eggNOG" id="COG0456">
    <property type="taxonomic scope" value="Bacteria"/>
</dbReference>
<dbReference type="InterPro" id="IPR016181">
    <property type="entry name" value="Acyl_CoA_acyltransferase"/>
</dbReference>
<dbReference type="PANTHER" id="PTHR43877">
    <property type="entry name" value="AMINOALKYLPHOSPHONATE N-ACETYLTRANSFERASE-RELATED-RELATED"/>
    <property type="match status" value="1"/>
</dbReference>
<dbReference type="PROSITE" id="PS51186">
    <property type="entry name" value="GNAT"/>
    <property type="match status" value="2"/>
</dbReference>
<dbReference type="PANTHER" id="PTHR43877:SF2">
    <property type="entry name" value="AMINOALKYLPHOSPHONATE N-ACETYLTRANSFERASE-RELATED"/>
    <property type="match status" value="1"/>
</dbReference>
<dbReference type="AlphaFoldDB" id="D7BDP7"/>
<dbReference type="Pfam" id="PF00583">
    <property type="entry name" value="Acetyltransf_1"/>
    <property type="match status" value="2"/>
</dbReference>
<dbReference type="eggNOG" id="COG1246">
    <property type="taxonomic scope" value="Bacteria"/>
</dbReference>
<keyword evidence="1" id="KW-0808">Transferase</keyword>
<dbReference type="Gene3D" id="3.40.630.30">
    <property type="match status" value="1"/>
</dbReference>
<name>D7BDP7_ALLS1</name>
<proteinExistence type="predicted"/>
<reference evidence="4 5" key="1">
    <citation type="journal article" date="2010" name="Stand. Genomic Sci.">
        <title>Complete genome sequence of Meiothermus silvanus type strain (VI-R2).</title>
        <authorList>
            <person name="Sikorski J."/>
            <person name="Tindall B.J."/>
            <person name="Lowry S."/>
            <person name="Lucas S."/>
            <person name="Nolan M."/>
            <person name="Copeland A."/>
            <person name="Glavina Del Rio T."/>
            <person name="Tice H."/>
            <person name="Cheng J.F."/>
            <person name="Han C."/>
            <person name="Pitluck S."/>
            <person name="Liolios K."/>
            <person name="Ivanova N."/>
            <person name="Mavromatis K."/>
            <person name="Mikhailova N."/>
            <person name="Pati A."/>
            <person name="Goodwin L."/>
            <person name="Chen A."/>
            <person name="Palaniappan K."/>
            <person name="Land M."/>
            <person name="Hauser L."/>
            <person name="Chang Y.J."/>
            <person name="Jeffries C.D."/>
            <person name="Rohde M."/>
            <person name="Goker M."/>
            <person name="Woyke T."/>
            <person name="Bristow J."/>
            <person name="Eisen J.A."/>
            <person name="Markowitz V."/>
            <person name="Hugenholtz P."/>
            <person name="Kyrpides N.C."/>
            <person name="Klenk H.P."/>
            <person name="Lapidus A."/>
        </authorList>
    </citation>
    <scope>NUCLEOTIDE SEQUENCE [LARGE SCALE GENOMIC DNA]</scope>
    <source>
        <strain evidence="5">ATCC 700542 / DSM 9946 / VI-R2</strain>
    </source>
</reference>
<evidence type="ECO:0000256" key="1">
    <source>
        <dbReference type="ARBA" id="ARBA00022679"/>
    </source>
</evidence>
<gene>
    <name evidence="4" type="ordered locus">Mesil_3029</name>
</gene>